<dbReference type="Proteomes" id="UP001652624">
    <property type="component" value="Chromosome 19"/>
</dbReference>
<dbReference type="PANTHER" id="PTHR14272">
    <property type="entry name" value="SERTA DOMAIN-CONTAINING PROTEIN 4"/>
    <property type="match status" value="1"/>
</dbReference>
<dbReference type="Pfam" id="PF06031">
    <property type="entry name" value="SERTA"/>
    <property type="match status" value="1"/>
</dbReference>
<dbReference type="PROSITE" id="PS51053">
    <property type="entry name" value="SERTA"/>
    <property type="match status" value="1"/>
</dbReference>
<evidence type="ECO:0000313" key="4">
    <source>
        <dbReference type="RefSeq" id="XP_060034356.1"/>
    </source>
</evidence>
<evidence type="ECO:0000313" key="3">
    <source>
        <dbReference type="Proteomes" id="UP001652624"/>
    </source>
</evidence>
<dbReference type="InterPro" id="IPR029708">
    <property type="entry name" value="SERTAD4"/>
</dbReference>
<feature type="region of interest" description="Disordered" evidence="1">
    <location>
        <begin position="32"/>
        <end position="81"/>
    </location>
</feature>
<evidence type="ECO:0000256" key="1">
    <source>
        <dbReference type="SAM" id="MobiDB-lite"/>
    </source>
</evidence>
<organism evidence="3 4">
    <name type="scientific">Erinaceus europaeus</name>
    <name type="common">Western European hedgehog</name>
    <dbReference type="NCBI Taxonomy" id="9365"/>
    <lineage>
        <taxon>Eukaryota</taxon>
        <taxon>Metazoa</taxon>
        <taxon>Chordata</taxon>
        <taxon>Craniata</taxon>
        <taxon>Vertebrata</taxon>
        <taxon>Euteleostomi</taxon>
        <taxon>Mammalia</taxon>
        <taxon>Eutheria</taxon>
        <taxon>Laurasiatheria</taxon>
        <taxon>Eulipotyphla</taxon>
        <taxon>Erinaceidae</taxon>
        <taxon>Erinaceinae</taxon>
        <taxon>Erinaceus</taxon>
    </lineage>
</organism>
<dbReference type="GeneID" id="103120674"/>
<accession>A0ABM3WCR0</accession>
<feature type="domain" description="SERTA" evidence="2">
    <location>
        <begin position="88"/>
        <end position="134"/>
    </location>
</feature>
<proteinExistence type="predicted"/>
<reference evidence="4" key="1">
    <citation type="submission" date="2025-08" db="UniProtKB">
        <authorList>
            <consortium name="RefSeq"/>
        </authorList>
    </citation>
    <scope>IDENTIFICATION</scope>
</reference>
<sequence>MTLVLSMNRFSEPIVSGEACYQTLWAPGPTQVPLQGDRGAGPPPAASCYGGTSSPVAAPKPRSFKRKRVEEEDLGPAPSSCSQKTVSVFEERARVLYMSLEKLRLIEDPEVYLHRCVLINNVLRRVHGEILAQSSWRLPAAHQWLLARDCPFRKRPRLAGEDGPRPPTCCLSRELGDPRLGVTLPLGAPAAPLPELGCPRRADAVPLGTGDDQMPASDIFGIREKARHCLAAGDGGPPSLEAGGAELAFACGGQFCDHFETGHGEKMPMGGPGGSAPARQSFHHCRRRAPDCAAAETGECEPSQVDPTVSSVASRPV</sequence>
<evidence type="ECO:0000259" key="2">
    <source>
        <dbReference type="PROSITE" id="PS51053"/>
    </source>
</evidence>
<feature type="compositionally biased region" description="Polar residues" evidence="1">
    <location>
        <begin position="305"/>
        <end position="317"/>
    </location>
</feature>
<dbReference type="PANTHER" id="PTHR14272:SF4">
    <property type="entry name" value="SERTA DOMAIN-CONTAINING PROTEIN 4"/>
    <property type="match status" value="1"/>
</dbReference>
<dbReference type="InterPro" id="IPR009263">
    <property type="entry name" value="SERTA_dom"/>
</dbReference>
<gene>
    <name evidence="4" type="primary">SERTAD4</name>
</gene>
<dbReference type="RefSeq" id="XP_060034356.1">
    <property type="nucleotide sequence ID" value="XM_060178373.1"/>
</dbReference>
<keyword evidence="3" id="KW-1185">Reference proteome</keyword>
<feature type="region of interest" description="Disordered" evidence="1">
    <location>
        <begin position="296"/>
        <end position="317"/>
    </location>
</feature>
<name>A0ABM3WCR0_ERIEU</name>
<protein>
    <submittedName>
        <fullName evidence="4">SERTA domain-containing protein 4</fullName>
    </submittedName>
</protein>
<feature type="region of interest" description="Disordered" evidence="1">
    <location>
        <begin position="262"/>
        <end position="282"/>
    </location>
</feature>